<sequence length="196" mass="22960">MDSPNEPVASVMDIPRKNRFLARTREKWELNQYWYAPSTIAMLTKEIEEHATKVAFLSTPSVWFSLDNQEIKQRSFFFDVDIQWEKHSNFVNWNYNQPTQIEVKMHHEFDCVVIDPPFVTSEVWAKYAEATLLLLKDGGKIILSTIPENAQILKQMLNVEPQTFQPSVPHLVYQYKFFTNYNSTNFSSVNPEVESC</sequence>
<dbReference type="OMA" id="FNKPLEG"/>
<evidence type="ECO:0000256" key="1">
    <source>
        <dbReference type="ARBA" id="ARBA00004496"/>
    </source>
</evidence>
<reference evidence="6" key="3">
    <citation type="submission" date="2020-12" db="UniProtKB">
        <authorList>
            <consortium name="EnsemblPlants"/>
        </authorList>
    </citation>
    <scope>IDENTIFICATION</scope>
</reference>
<evidence type="ECO:0008006" key="8">
    <source>
        <dbReference type="Google" id="ProtNLM"/>
    </source>
</evidence>
<dbReference type="Gramene" id="Pp3c20_11400V3.2">
    <property type="protein sequence ID" value="Pp3c20_11400V3.2"/>
    <property type="gene ID" value="Pp3c20_11400"/>
</dbReference>
<gene>
    <name evidence="6" type="primary">LOC112273196</name>
    <name evidence="5" type="ORF">PHYPA_025023</name>
</gene>
<keyword evidence="4" id="KW-0808">Transferase</keyword>
<dbReference type="GO" id="GO:0016279">
    <property type="term" value="F:protein-lysine N-methyltransferase activity"/>
    <property type="evidence" value="ECO:0007669"/>
    <property type="project" value="InterPro"/>
</dbReference>
<dbReference type="EnsemblPlants" id="Pp3c20_11400V3.2">
    <property type="protein sequence ID" value="Pp3c20_11400V3.2"/>
    <property type="gene ID" value="Pp3c20_11400"/>
</dbReference>
<dbReference type="EnsemblPlants" id="Pp3c20_11400V3.1">
    <property type="protein sequence ID" value="Pp3c20_11400V3.1"/>
    <property type="gene ID" value="Pp3c20_11400"/>
</dbReference>
<evidence type="ECO:0000256" key="3">
    <source>
        <dbReference type="ARBA" id="ARBA00022603"/>
    </source>
</evidence>
<dbReference type="InterPro" id="IPR019369">
    <property type="entry name" value="Efm5/EEF1AKMT1"/>
</dbReference>
<dbReference type="PROSITE" id="PS00092">
    <property type="entry name" value="N6_MTASE"/>
    <property type="match status" value="1"/>
</dbReference>
<dbReference type="GO" id="GO:0005737">
    <property type="term" value="C:cytoplasm"/>
    <property type="evidence" value="ECO:0007669"/>
    <property type="project" value="UniProtKB-SubCell"/>
</dbReference>
<dbReference type="PANTHER" id="PTHR13200:SF1">
    <property type="entry name" value="NUCLEIC ACID BINDING PROTEIN"/>
    <property type="match status" value="1"/>
</dbReference>
<dbReference type="EMBL" id="ABEU02000020">
    <property type="protein sequence ID" value="PNR33080.1"/>
    <property type="molecule type" value="Genomic_DNA"/>
</dbReference>
<protein>
    <recommendedName>
        <fullName evidence="8">N6-adenine methyltransferase</fullName>
    </recommendedName>
</protein>
<dbReference type="InterPro" id="IPR041370">
    <property type="entry name" value="Mlase_EEF1AKMT1/ZCCHC4"/>
</dbReference>
<dbReference type="OrthoDB" id="206354at2759"/>
<keyword evidence="2" id="KW-0963">Cytoplasm</keyword>
<dbReference type="AlphaFoldDB" id="A0A2K1IUY2"/>
<dbReference type="RefSeq" id="XP_073385588.1">
    <property type="nucleotide sequence ID" value="XM_073529487.1"/>
</dbReference>
<evidence type="ECO:0000313" key="6">
    <source>
        <dbReference type="EnsemblPlants" id="Pp3c20_11400V3.1"/>
    </source>
</evidence>
<name>A0A2K1IUY2_PHYPA</name>
<dbReference type="InterPro" id="IPR002052">
    <property type="entry name" value="DNA_methylase_N6_adenine_CS"/>
</dbReference>
<evidence type="ECO:0000313" key="5">
    <source>
        <dbReference type="EMBL" id="PNR33080.1"/>
    </source>
</evidence>
<evidence type="ECO:0000256" key="4">
    <source>
        <dbReference type="ARBA" id="ARBA00022679"/>
    </source>
</evidence>
<comment type="subcellular location">
    <subcellularLocation>
        <location evidence="1">Cytoplasm</location>
    </subcellularLocation>
</comment>
<dbReference type="RefSeq" id="XP_073385589.1">
    <property type="nucleotide sequence ID" value="XM_073529488.1"/>
</dbReference>
<dbReference type="Gramene" id="Pp3c20_11400V3.1">
    <property type="protein sequence ID" value="Pp3c20_11400V3.1"/>
    <property type="gene ID" value="Pp3c20_11400"/>
</dbReference>
<dbReference type="SUPFAM" id="SSF53335">
    <property type="entry name" value="S-adenosyl-L-methionine-dependent methyltransferases"/>
    <property type="match status" value="1"/>
</dbReference>
<evidence type="ECO:0000313" key="7">
    <source>
        <dbReference type="Proteomes" id="UP000006727"/>
    </source>
</evidence>
<reference evidence="5 7" key="2">
    <citation type="journal article" date="2018" name="Plant J.">
        <title>The Physcomitrella patens chromosome-scale assembly reveals moss genome structure and evolution.</title>
        <authorList>
            <person name="Lang D."/>
            <person name="Ullrich K.K."/>
            <person name="Murat F."/>
            <person name="Fuchs J."/>
            <person name="Jenkins J."/>
            <person name="Haas F.B."/>
            <person name="Piednoel M."/>
            <person name="Gundlach H."/>
            <person name="Van Bel M."/>
            <person name="Meyberg R."/>
            <person name="Vives C."/>
            <person name="Morata J."/>
            <person name="Symeonidi A."/>
            <person name="Hiss M."/>
            <person name="Muchero W."/>
            <person name="Kamisugi Y."/>
            <person name="Saleh O."/>
            <person name="Blanc G."/>
            <person name="Decker E.L."/>
            <person name="van Gessel N."/>
            <person name="Grimwood J."/>
            <person name="Hayes R.D."/>
            <person name="Graham S.W."/>
            <person name="Gunter L.E."/>
            <person name="McDaniel S.F."/>
            <person name="Hoernstein S.N.W."/>
            <person name="Larsson A."/>
            <person name="Li F.W."/>
            <person name="Perroud P.F."/>
            <person name="Phillips J."/>
            <person name="Ranjan P."/>
            <person name="Rokshar D.S."/>
            <person name="Rothfels C.J."/>
            <person name="Schneider L."/>
            <person name="Shu S."/>
            <person name="Stevenson D.W."/>
            <person name="Thummler F."/>
            <person name="Tillich M."/>
            <person name="Villarreal Aguilar J.C."/>
            <person name="Widiez T."/>
            <person name="Wong G.K."/>
            <person name="Wymore A."/>
            <person name="Zhang Y."/>
            <person name="Zimmer A.D."/>
            <person name="Quatrano R.S."/>
            <person name="Mayer K.F.X."/>
            <person name="Goodstein D."/>
            <person name="Casacuberta J.M."/>
            <person name="Vandepoele K."/>
            <person name="Reski R."/>
            <person name="Cuming A.C."/>
            <person name="Tuskan G.A."/>
            <person name="Maumus F."/>
            <person name="Salse J."/>
            <person name="Schmutz J."/>
            <person name="Rensing S.A."/>
        </authorList>
    </citation>
    <scope>NUCLEOTIDE SEQUENCE [LARGE SCALE GENOMIC DNA]</scope>
    <source>
        <strain evidence="6 7">cv. Gransden 2004</strain>
    </source>
</reference>
<dbReference type="RefSeq" id="XP_073385590.1">
    <property type="nucleotide sequence ID" value="XM_073529489.1"/>
</dbReference>
<evidence type="ECO:0000256" key="2">
    <source>
        <dbReference type="ARBA" id="ARBA00022490"/>
    </source>
</evidence>
<organism evidence="5">
    <name type="scientific">Physcomitrium patens</name>
    <name type="common">Spreading-leaved earth moss</name>
    <name type="synonym">Physcomitrella patens</name>
    <dbReference type="NCBI Taxonomy" id="3218"/>
    <lineage>
        <taxon>Eukaryota</taxon>
        <taxon>Viridiplantae</taxon>
        <taxon>Streptophyta</taxon>
        <taxon>Embryophyta</taxon>
        <taxon>Bryophyta</taxon>
        <taxon>Bryophytina</taxon>
        <taxon>Bryopsida</taxon>
        <taxon>Funariidae</taxon>
        <taxon>Funariales</taxon>
        <taxon>Funariaceae</taxon>
        <taxon>Physcomitrium</taxon>
    </lineage>
</organism>
<proteinExistence type="predicted"/>
<reference evidence="5 7" key="1">
    <citation type="journal article" date="2008" name="Science">
        <title>The Physcomitrella genome reveals evolutionary insights into the conquest of land by plants.</title>
        <authorList>
            <person name="Rensing S."/>
            <person name="Lang D."/>
            <person name="Zimmer A."/>
            <person name="Terry A."/>
            <person name="Salamov A."/>
            <person name="Shapiro H."/>
            <person name="Nishiyama T."/>
            <person name="Perroud P.-F."/>
            <person name="Lindquist E."/>
            <person name="Kamisugi Y."/>
            <person name="Tanahashi T."/>
            <person name="Sakakibara K."/>
            <person name="Fujita T."/>
            <person name="Oishi K."/>
            <person name="Shin-I T."/>
            <person name="Kuroki Y."/>
            <person name="Toyoda A."/>
            <person name="Suzuki Y."/>
            <person name="Hashimoto A."/>
            <person name="Yamaguchi K."/>
            <person name="Sugano A."/>
            <person name="Kohara Y."/>
            <person name="Fujiyama A."/>
            <person name="Anterola A."/>
            <person name="Aoki S."/>
            <person name="Ashton N."/>
            <person name="Barbazuk W.B."/>
            <person name="Barker E."/>
            <person name="Bennetzen J."/>
            <person name="Bezanilla M."/>
            <person name="Blankenship R."/>
            <person name="Cho S.H."/>
            <person name="Dutcher S."/>
            <person name="Estelle M."/>
            <person name="Fawcett J.A."/>
            <person name="Gundlach H."/>
            <person name="Hanada K."/>
            <person name="Heyl A."/>
            <person name="Hicks K.A."/>
            <person name="Hugh J."/>
            <person name="Lohr M."/>
            <person name="Mayer K."/>
            <person name="Melkozernov A."/>
            <person name="Murata T."/>
            <person name="Nelson D."/>
            <person name="Pils B."/>
            <person name="Prigge M."/>
            <person name="Reiss B."/>
            <person name="Renner T."/>
            <person name="Rombauts S."/>
            <person name="Rushton P."/>
            <person name="Sanderfoot A."/>
            <person name="Schween G."/>
            <person name="Shiu S.-H."/>
            <person name="Stueber K."/>
            <person name="Theodoulou F.L."/>
            <person name="Tu H."/>
            <person name="Van de Peer Y."/>
            <person name="Verrier P.J."/>
            <person name="Waters E."/>
            <person name="Wood A."/>
            <person name="Yang L."/>
            <person name="Cove D."/>
            <person name="Cuming A."/>
            <person name="Hasebe M."/>
            <person name="Lucas S."/>
            <person name="Mishler D.B."/>
            <person name="Reski R."/>
            <person name="Grigoriev I."/>
            <person name="Quatrano R.S."/>
            <person name="Boore J.L."/>
        </authorList>
    </citation>
    <scope>NUCLEOTIDE SEQUENCE [LARGE SCALE GENOMIC DNA]</scope>
    <source>
        <strain evidence="6 7">cv. Gransden 2004</strain>
    </source>
</reference>
<dbReference type="PaxDb" id="3218-PP1S166_108V6.3"/>
<keyword evidence="3" id="KW-0489">Methyltransferase</keyword>
<dbReference type="InterPro" id="IPR029063">
    <property type="entry name" value="SAM-dependent_MTases_sf"/>
</dbReference>
<dbReference type="STRING" id="3218.A0A2K1IUY2"/>
<dbReference type="GO" id="GO:0032259">
    <property type="term" value="P:methylation"/>
    <property type="evidence" value="ECO:0007669"/>
    <property type="project" value="UniProtKB-KW"/>
</dbReference>
<dbReference type="PANTHER" id="PTHR13200">
    <property type="entry name" value="EEF1A LYSINE METHYLTRANSFERASE 1"/>
    <property type="match status" value="1"/>
</dbReference>
<accession>A0A2K1IUY2</accession>
<dbReference type="GeneID" id="112273196"/>
<dbReference type="GO" id="GO:0003676">
    <property type="term" value="F:nucleic acid binding"/>
    <property type="evidence" value="ECO:0007669"/>
    <property type="project" value="InterPro"/>
</dbReference>
<dbReference type="Pfam" id="PF10237">
    <property type="entry name" value="N6-adenineMlase"/>
    <property type="match status" value="1"/>
</dbReference>
<dbReference type="Proteomes" id="UP000006727">
    <property type="component" value="Chromosome 20"/>
</dbReference>
<dbReference type="RefSeq" id="XP_024357442.1">
    <property type="nucleotide sequence ID" value="XM_024501674.2"/>
</dbReference>
<keyword evidence="7" id="KW-1185">Reference proteome</keyword>